<sequence length="88" mass="9586">MPTKRRSIAQRKVRPQSVVENLSLGHIPDLLESPSSHRSTSQMSRRDSSVNGENGTSDSRMALDDGGGDDECCDSITELPALHFNCSI</sequence>
<name>A0A4C1SZU5_EUMVA</name>
<organism evidence="3 4">
    <name type="scientific">Eumeta variegata</name>
    <name type="common">Bagworm moth</name>
    <name type="synonym">Eumeta japonica</name>
    <dbReference type="NCBI Taxonomy" id="151549"/>
    <lineage>
        <taxon>Eukaryota</taxon>
        <taxon>Metazoa</taxon>
        <taxon>Ecdysozoa</taxon>
        <taxon>Arthropoda</taxon>
        <taxon>Hexapoda</taxon>
        <taxon>Insecta</taxon>
        <taxon>Pterygota</taxon>
        <taxon>Neoptera</taxon>
        <taxon>Endopterygota</taxon>
        <taxon>Lepidoptera</taxon>
        <taxon>Glossata</taxon>
        <taxon>Ditrysia</taxon>
        <taxon>Tineoidea</taxon>
        <taxon>Psychidae</taxon>
        <taxon>Oiketicinae</taxon>
        <taxon>Eumeta</taxon>
    </lineage>
</organism>
<dbReference type="AlphaFoldDB" id="A0A4C1SZU5"/>
<comment type="caution">
    <text evidence="3">The sequence shown here is derived from an EMBL/GenBank/DDBJ whole genome shotgun (WGS) entry which is preliminary data.</text>
</comment>
<dbReference type="OrthoDB" id="18598at2759"/>
<dbReference type="STRING" id="151549.A0A4C1SZU5"/>
<feature type="compositionally biased region" description="Polar residues" evidence="1">
    <location>
        <begin position="33"/>
        <end position="59"/>
    </location>
</feature>
<reference evidence="3 4" key="1">
    <citation type="journal article" date="2019" name="Commun. Biol.">
        <title>The bagworm genome reveals a unique fibroin gene that provides high tensile strength.</title>
        <authorList>
            <person name="Kono N."/>
            <person name="Nakamura H."/>
            <person name="Ohtoshi R."/>
            <person name="Tomita M."/>
            <person name="Numata K."/>
            <person name="Arakawa K."/>
        </authorList>
    </citation>
    <scope>NUCLEOTIDE SEQUENCE [LARGE SCALE GENOMIC DNA]</scope>
</reference>
<protein>
    <recommendedName>
        <fullName evidence="2">CARMIL C-terminal domain-containing protein</fullName>
    </recommendedName>
</protein>
<dbReference type="InterPro" id="IPR031943">
    <property type="entry name" value="CARMIL_C"/>
</dbReference>
<gene>
    <name evidence="3" type="ORF">EVAR_72781_1</name>
</gene>
<evidence type="ECO:0000259" key="2">
    <source>
        <dbReference type="Pfam" id="PF16000"/>
    </source>
</evidence>
<accession>A0A4C1SZU5</accession>
<dbReference type="Pfam" id="PF16000">
    <property type="entry name" value="CARMIL_C"/>
    <property type="match status" value="1"/>
</dbReference>
<feature type="domain" description="CARMIL C-terminal" evidence="2">
    <location>
        <begin position="2"/>
        <end position="81"/>
    </location>
</feature>
<proteinExistence type="predicted"/>
<evidence type="ECO:0000313" key="4">
    <source>
        <dbReference type="Proteomes" id="UP000299102"/>
    </source>
</evidence>
<evidence type="ECO:0000313" key="3">
    <source>
        <dbReference type="EMBL" id="GBP07496.1"/>
    </source>
</evidence>
<keyword evidence="4" id="KW-1185">Reference proteome</keyword>
<evidence type="ECO:0000256" key="1">
    <source>
        <dbReference type="SAM" id="MobiDB-lite"/>
    </source>
</evidence>
<feature type="compositionally biased region" description="Basic residues" evidence="1">
    <location>
        <begin position="1"/>
        <end position="14"/>
    </location>
</feature>
<dbReference type="Proteomes" id="UP000299102">
    <property type="component" value="Unassembled WGS sequence"/>
</dbReference>
<feature type="region of interest" description="Disordered" evidence="1">
    <location>
        <begin position="1"/>
        <end position="68"/>
    </location>
</feature>
<dbReference type="EMBL" id="BGZK01008214">
    <property type="protein sequence ID" value="GBP07496.1"/>
    <property type="molecule type" value="Genomic_DNA"/>
</dbReference>